<evidence type="ECO:0000256" key="3">
    <source>
        <dbReference type="SAM" id="SignalP"/>
    </source>
</evidence>
<dbReference type="Pfam" id="PF00704">
    <property type="entry name" value="Glyco_hydro_18"/>
    <property type="match status" value="1"/>
</dbReference>
<name>A0AAN8WRT9_HALRR</name>
<keyword evidence="3" id="KW-0732">Signal</keyword>
<dbReference type="SUPFAM" id="SSF51445">
    <property type="entry name" value="(Trans)glycosidases"/>
    <property type="match status" value="1"/>
</dbReference>
<dbReference type="Gene3D" id="3.20.20.80">
    <property type="entry name" value="Glycosidases"/>
    <property type="match status" value="1"/>
</dbReference>
<keyword evidence="2" id="KW-0326">Glycosidase</keyword>
<dbReference type="GO" id="GO:0009313">
    <property type="term" value="P:oligosaccharide catabolic process"/>
    <property type="evidence" value="ECO:0007669"/>
    <property type="project" value="TreeGrafter"/>
</dbReference>
<dbReference type="InterPro" id="IPR011583">
    <property type="entry name" value="Chitinase_II/V-like_cat"/>
</dbReference>
<evidence type="ECO:0000313" key="6">
    <source>
        <dbReference type="Proteomes" id="UP001381693"/>
    </source>
</evidence>
<dbReference type="PANTHER" id="PTHR46290">
    <property type="entry name" value="DI-N-ACETYLCHITOBIASE"/>
    <property type="match status" value="1"/>
</dbReference>
<feature type="signal peptide" evidence="3">
    <location>
        <begin position="1"/>
        <end position="17"/>
    </location>
</feature>
<reference evidence="5 6" key="1">
    <citation type="submission" date="2023-11" db="EMBL/GenBank/DDBJ databases">
        <title>Halocaridina rubra genome assembly.</title>
        <authorList>
            <person name="Smith C."/>
        </authorList>
    </citation>
    <scope>NUCLEOTIDE SEQUENCE [LARGE SCALE GENOMIC DNA]</scope>
    <source>
        <strain evidence="5">EP-1</strain>
        <tissue evidence="5">Whole</tissue>
    </source>
</reference>
<gene>
    <name evidence="5" type="ORF">SK128_007269</name>
</gene>
<dbReference type="SMART" id="SM00636">
    <property type="entry name" value="Glyco_18"/>
    <property type="match status" value="1"/>
</dbReference>
<feature type="domain" description="GH18" evidence="4">
    <location>
        <begin position="64"/>
        <end position="418"/>
    </location>
</feature>
<proteinExistence type="predicted"/>
<dbReference type="AlphaFoldDB" id="A0AAN8WRT9"/>
<comment type="caution">
    <text evidence="5">The sequence shown here is derived from an EMBL/GenBank/DDBJ whole genome shotgun (WGS) entry which is preliminary data.</text>
</comment>
<dbReference type="FunFam" id="3.10.50.10:FF:000006">
    <property type="entry name" value="Chitobiase, di-N-acetyl"/>
    <property type="match status" value="1"/>
</dbReference>
<dbReference type="PANTHER" id="PTHR46290:SF1">
    <property type="entry name" value="DI-N-ACETYLCHITOBIASE"/>
    <property type="match status" value="1"/>
</dbReference>
<evidence type="ECO:0000256" key="1">
    <source>
        <dbReference type="ARBA" id="ARBA00022801"/>
    </source>
</evidence>
<protein>
    <recommendedName>
        <fullName evidence="4">GH18 domain-containing protein</fullName>
    </recommendedName>
</protein>
<dbReference type="InterPro" id="IPR017853">
    <property type="entry name" value="GH"/>
</dbReference>
<dbReference type="PROSITE" id="PS51910">
    <property type="entry name" value="GH18_2"/>
    <property type="match status" value="1"/>
</dbReference>
<keyword evidence="6" id="KW-1185">Reference proteome</keyword>
<dbReference type="InterPro" id="IPR001223">
    <property type="entry name" value="Glyco_hydro18_cat"/>
</dbReference>
<sequence length="418" mass="47454">MQFASLLFLVFSASASGKILRSHLWDVIFDQHAGEPQQKKFQLEHFTDDLQYSLETLSYCPCENQLLCMPLEEAKRKHESADHVQKYVEKNNKKEVFAFVLECDITVWSKFYWDKLTTIATAGFYDAYLVCHAHKNGVKVVKMGNIPTSDLPNSHARLTWAKVHASDVALKFLDGINIDFEDAIDDGSEEQRGLTSLVQETAEIFHKIMPGSQVSFDVAWKAGGIDSRYYDYAGIGNASDIIFIMAYDEQSQIFDGSCTARPNSDIYRAAVGIQSYLKLGIPSEKLILGVPWYGYNYPCMSLDLNETCSIEKVPFRGANCSDAAGKEYPYSFMISTFNQHHATYHWDKDSLTPYYTIKDETGQYHQMRYDDPRSLSYKYMLAVASGLQGVGMWTANFLDYTDSPSAVEQQDQMWSLLP</sequence>
<dbReference type="GO" id="GO:0008061">
    <property type="term" value="F:chitin binding"/>
    <property type="evidence" value="ECO:0007669"/>
    <property type="project" value="InterPro"/>
</dbReference>
<feature type="chain" id="PRO_5043018171" description="GH18 domain-containing protein" evidence="3">
    <location>
        <begin position="18"/>
        <end position="418"/>
    </location>
</feature>
<dbReference type="Proteomes" id="UP001381693">
    <property type="component" value="Unassembled WGS sequence"/>
</dbReference>
<keyword evidence="1" id="KW-0378">Hydrolase</keyword>
<accession>A0AAN8WRT9</accession>
<evidence type="ECO:0000259" key="4">
    <source>
        <dbReference type="PROSITE" id="PS51910"/>
    </source>
</evidence>
<dbReference type="GO" id="GO:0005615">
    <property type="term" value="C:extracellular space"/>
    <property type="evidence" value="ECO:0007669"/>
    <property type="project" value="TreeGrafter"/>
</dbReference>
<organism evidence="5 6">
    <name type="scientific">Halocaridina rubra</name>
    <name type="common">Hawaiian red shrimp</name>
    <dbReference type="NCBI Taxonomy" id="373956"/>
    <lineage>
        <taxon>Eukaryota</taxon>
        <taxon>Metazoa</taxon>
        <taxon>Ecdysozoa</taxon>
        <taxon>Arthropoda</taxon>
        <taxon>Crustacea</taxon>
        <taxon>Multicrustacea</taxon>
        <taxon>Malacostraca</taxon>
        <taxon>Eumalacostraca</taxon>
        <taxon>Eucarida</taxon>
        <taxon>Decapoda</taxon>
        <taxon>Pleocyemata</taxon>
        <taxon>Caridea</taxon>
        <taxon>Atyoidea</taxon>
        <taxon>Atyidae</taxon>
        <taxon>Halocaridina</taxon>
    </lineage>
</organism>
<evidence type="ECO:0000313" key="5">
    <source>
        <dbReference type="EMBL" id="KAK7066269.1"/>
    </source>
</evidence>
<dbReference type="InterPro" id="IPR051887">
    <property type="entry name" value="GH18_Domain-Containing"/>
</dbReference>
<dbReference type="GO" id="GO:0016798">
    <property type="term" value="F:hydrolase activity, acting on glycosyl bonds"/>
    <property type="evidence" value="ECO:0007669"/>
    <property type="project" value="UniProtKB-KW"/>
</dbReference>
<dbReference type="EMBL" id="JAXCGZ010019289">
    <property type="protein sequence ID" value="KAK7066269.1"/>
    <property type="molecule type" value="Genomic_DNA"/>
</dbReference>
<evidence type="ECO:0000256" key="2">
    <source>
        <dbReference type="ARBA" id="ARBA00023295"/>
    </source>
</evidence>